<proteinExistence type="predicted"/>
<evidence type="ECO:0000313" key="1">
    <source>
        <dbReference type="EMBL" id="KAA1250987.1"/>
    </source>
</evidence>
<comment type="caution">
    <text evidence="1">The sequence shown here is derived from an EMBL/GenBank/DDBJ whole genome shotgun (WGS) entry which is preliminary data.</text>
</comment>
<evidence type="ECO:0000313" key="2">
    <source>
        <dbReference type="Proteomes" id="UP000324701"/>
    </source>
</evidence>
<organism evidence="1 2">
    <name type="scientific">Mycobacterium simiae</name>
    <name type="common">Mycobacterium habana</name>
    <dbReference type="NCBI Taxonomy" id="1784"/>
    <lineage>
        <taxon>Bacteria</taxon>
        <taxon>Bacillati</taxon>
        <taxon>Actinomycetota</taxon>
        <taxon>Actinomycetes</taxon>
        <taxon>Mycobacteriales</taxon>
        <taxon>Mycobacteriaceae</taxon>
        <taxon>Mycobacterium</taxon>
        <taxon>Mycobacterium simiae complex</taxon>
    </lineage>
</organism>
<dbReference type="AlphaFoldDB" id="A0A5B1BQL0"/>
<dbReference type="EMBL" id="VTZN01000026">
    <property type="protein sequence ID" value="KAA1250987.1"/>
    <property type="molecule type" value="Genomic_DNA"/>
</dbReference>
<name>A0A5B1BQL0_MYCSI</name>
<reference evidence="1 2" key="1">
    <citation type="submission" date="2019-09" db="EMBL/GenBank/DDBJ databases">
        <title>Report of infection by Mycobacterium simiae a patient suffering from pulmonary tuberculosis.</title>
        <authorList>
            <person name="Mohanty P.S."/>
            <person name="Bansal A.K."/>
            <person name="Singh H."/>
            <person name="Sharma S."/>
            <person name="Patil S.A."/>
            <person name="Upadhaya P."/>
            <person name="Singh P.K."/>
            <person name="Kumar D."/>
            <person name="Kumar S."/>
            <person name="Singh R.K."/>
            <person name="Chaudhary B."/>
        </authorList>
    </citation>
    <scope>NUCLEOTIDE SEQUENCE [LARGE SCALE GENOMIC DNA]</scope>
    <source>
        <strain evidence="1 2">JAL-560-SIM</strain>
    </source>
</reference>
<sequence>MIAEVQLINTPLPGMHYDVGLIQAPRPSSAPCAPGDPGIASAGFELDAVGRGMVTVQDTIRPGTTGVWVMIQRPSSHTQDPAEFYTSGFLVAV</sequence>
<keyword evidence="2" id="KW-1185">Reference proteome</keyword>
<accession>A0A5B1BQL0</accession>
<protein>
    <submittedName>
        <fullName evidence="1">Uncharacterized protein</fullName>
    </submittedName>
</protein>
<dbReference type="OrthoDB" id="4637980at2"/>
<dbReference type="Proteomes" id="UP000324701">
    <property type="component" value="Unassembled WGS sequence"/>
</dbReference>
<gene>
    <name evidence="1" type="ORF">F0Q45_06750</name>
</gene>